<dbReference type="RefSeq" id="WP_188124049.1">
    <property type="nucleotide sequence ID" value="NZ_BOMP01000118.1"/>
</dbReference>
<dbReference type="Proteomes" id="UP000590511">
    <property type="component" value="Unassembled WGS sequence"/>
</dbReference>
<name>A0A7W7MJ07_9ACTN</name>
<comment type="caution">
    <text evidence="2">The sequence shown here is derived from an EMBL/GenBank/DDBJ whole genome shotgun (WGS) entry which is preliminary data.</text>
</comment>
<reference evidence="2 3" key="1">
    <citation type="submission" date="2020-08" db="EMBL/GenBank/DDBJ databases">
        <title>Sequencing the genomes of 1000 actinobacteria strains.</title>
        <authorList>
            <person name="Klenk H.-P."/>
        </authorList>
    </citation>
    <scope>NUCLEOTIDE SEQUENCE [LARGE SCALE GENOMIC DNA]</scope>
    <source>
        <strain evidence="2 3">DSM 43150</strain>
    </source>
</reference>
<dbReference type="EMBL" id="JACHNC010000001">
    <property type="protein sequence ID" value="MBB4752132.1"/>
    <property type="molecule type" value="Genomic_DNA"/>
</dbReference>
<evidence type="ECO:0000313" key="2">
    <source>
        <dbReference type="EMBL" id="MBB4752132.1"/>
    </source>
</evidence>
<dbReference type="PANTHER" id="PTHR47691:SF3">
    <property type="entry name" value="HTH-TYPE TRANSCRIPTIONAL REGULATOR RV0890C-RELATED"/>
    <property type="match status" value="1"/>
</dbReference>
<accession>A0A7W7MJ07</accession>
<proteinExistence type="predicted"/>
<evidence type="ECO:0000313" key="4">
    <source>
        <dbReference type="Proteomes" id="UP000631312"/>
    </source>
</evidence>
<evidence type="ECO:0000313" key="1">
    <source>
        <dbReference type="EMBL" id="GIE44100.1"/>
    </source>
</evidence>
<dbReference type="Proteomes" id="UP000631312">
    <property type="component" value="Unassembled WGS sequence"/>
</dbReference>
<reference evidence="1 4" key="2">
    <citation type="submission" date="2021-01" db="EMBL/GenBank/DDBJ databases">
        <title>Whole genome shotgun sequence of Actinoplanes lobatus NBRC 12513.</title>
        <authorList>
            <person name="Komaki H."/>
            <person name="Tamura T."/>
        </authorList>
    </citation>
    <scope>NUCLEOTIDE SEQUENCE [LARGE SCALE GENOMIC DNA]</scope>
    <source>
        <strain evidence="1 4">NBRC 12513</strain>
    </source>
</reference>
<organism evidence="2 3">
    <name type="scientific">Actinoplanes lobatus</name>
    <dbReference type="NCBI Taxonomy" id="113568"/>
    <lineage>
        <taxon>Bacteria</taxon>
        <taxon>Bacillati</taxon>
        <taxon>Actinomycetota</taxon>
        <taxon>Actinomycetes</taxon>
        <taxon>Micromonosporales</taxon>
        <taxon>Micromonosporaceae</taxon>
        <taxon>Actinoplanes</taxon>
    </lineage>
</organism>
<sequence length="1170" mass="126027">MSATQTVTTADGYAYGAIGADVHVFGDGVPLYLLHESKREPAPDRRWLRQLPSRMLNARFALVRFTGRDTELAALTTWLSTESRLSVRWLHAPGGQGKSRLAAELAAVAAGQGWKVVTAVHGPGAVLPLPGSQDLSPQNSAGVLLVVDYADRWPVSHLAWLLRNMLLHHGGQARVMLLGRSTAMWPGLRAVLTDIGAEAAEQRLDPAPDRTAMFAAAYTDFQHLYDLTGPVPETPARAEDGTTLALHMAALVAVDARSRGGIGRRVSPEQVTLYLLDREHAYWAQMSAESAHVIGAPAYTTEPEVMNRTVFTAALAGRQQPEAGLALVRRLAMGEPDAILRDHGAAYPCLDGEGALEPLYPDRLAEDFLALTFPGHHADYPAQQWADPTARMLVSRDAGGRAPGYLARYFFLLGAVAQDGRWTHVRGFLDALLSPDPRLAVEAGGAALLGMAGALSDDTLAAIFPLVPDRDEDLDFALAAAELAVRLTPRRVRAADSDRERGHAYSDLSRRLAHAGRYEEALIASRNSQKCYARDDVTALGLPGRLVLAVELTAFAGICLNCGRFEEGLAAARRAADTFREGVEQTPGDLLPALAPTLLNLSQLLEANGHRDDAIEVNRESVAVYRELRRRNPDGEPPVATAMTELARKLCDAGIVGEAATVAEEAHEIAGRAAGSGRSGDQAVLAGVLTVLGEIRLATRRRSEAVELLGRALQIYQRLADQQPGLFEIDICEVLRPLAEAAAEVGDTAEAAGLAGLRVELLEGLGRRRPEMYGRDLDRARVFAGDLLARAGDPARGYQLVIDAMRGLRRRPPSAGLADALIVSSRIEERLGKPGQALRSQTRAVDLYRELRRANPGAYEAAFPAVLHDLGIRTIGAGSVDAGAALVLESLQVWEEMAAARPGRYRAQLASALSSAAKVHVEREEFGLARPLLDRARTLFGRLQQEDPQQIDLIRALADNLYTLGRMQYQEKLYADAVASCGEATKILKTAPPAGKGTELLAMLGNLAAMSNLDLGRTADAQRGIEDVVRTLRPLADTEPGTRYLLAGFLVNGGILFRRIGALDRAEVLFGEGIAIYQRLARRDRAAFGPHLARSLAARAFAHVPPGSIPTKARVSAAVDCVSEYEWLVRHVSGEHTDGLARALANAATLYEDAGMARRARQARNALARL</sequence>
<dbReference type="InterPro" id="IPR011990">
    <property type="entry name" value="TPR-like_helical_dom_sf"/>
</dbReference>
<dbReference type="PANTHER" id="PTHR47691">
    <property type="entry name" value="REGULATOR-RELATED"/>
    <property type="match status" value="1"/>
</dbReference>
<gene>
    <name evidence="1" type="ORF">Alo02nite_69980</name>
    <name evidence="2" type="ORF">BJ964_006293</name>
</gene>
<dbReference type="Gene3D" id="1.25.40.10">
    <property type="entry name" value="Tetratricopeptide repeat domain"/>
    <property type="match status" value="3"/>
</dbReference>
<evidence type="ECO:0000313" key="3">
    <source>
        <dbReference type="Proteomes" id="UP000590511"/>
    </source>
</evidence>
<protein>
    <submittedName>
        <fullName evidence="2">Tetratricopeptide (TPR) repeat protein</fullName>
    </submittedName>
</protein>
<keyword evidence="4" id="KW-1185">Reference proteome</keyword>
<dbReference type="AlphaFoldDB" id="A0A7W7MJ07"/>
<dbReference type="EMBL" id="BOMP01000118">
    <property type="protein sequence ID" value="GIE44100.1"/>
    <property type="molecule type" value="Genomic_DNA"/>
</dbReference>
<dbReference type="SUPFAM" id="SSF48452">
    <property type="entry name" value="TPR-like"/>
    <property type="match status" value="2"/>
</dbReference>